<dbReference type="AlphaFoldDB" id="A0A401ZPK0"/>
<evidence type="ECO:0000313" key="4">
    <source>
        <dbReference type="EMBL" id="GCE08795.1"/>
    </source>
</evidence>
<dbReference type="InterPro" id="IPR044144">
    <property type="entry name" value="SAF_UxaA/GarD"/>
</dbReference>
<dbReference type="CDD" id="cd11613">
    <property type="entry name" value="SAF_AH_GD"/>
    <property type="match status" value="1"/>
</dbReference>
<protein>
    <submittedName>
        <fullName evidence="4">Galactarate dehydratase</fullName>
    </submittedName>
</protein>
<dbReference type="InterPro" id="IPR013974">
    <property type="entry name" value="SAF"/>
</dbReference>
<comment type="caution">
    <text evidence="4">The sequence shown here is derived from an EMBL/GenBank/DDBJ whole genome shotgun (WGS) entry which is preliminary data.</text>
</comment>
<dbReference type="InterPro" id="IPR048332">
    <property type="entry name" value="GD_AH_C"/>
</dbReference>
<organism evidence="4 5">
    <name type="scientific">Dictyobacter aurantiacus</name>
    <dbReference type="NCBI Taxonomy" id="1936993"/>
    <lineage>
        <taxon>Bacteria</taxon>
        <taxon>Bacillati</taxon>
        <taxon>Chloroflexota</taxon>
        <taxon>Ktedonobacteria</taxon>
        <taxon>Ktedonobacterales</taxon>
        <taxon>Dictyobacteraceae</taxon>
        <taxon>Dictyobacter</taxon>
    </lineage>
</organism>
<dbReference type="InterPro" id="IPR052172">
    <property type="entry name" value="UxaA_altronate/galactarate_dh"/>
</dbReference>
<dbReference type="PANTHER" id="PTHR30536:SF5">
    <property type="entry name" value="ALTRONATE DEHYDRATASE"/>
    <property type="match status" value="1"/>
</dbReference>
<sequence>MDTREASTTSTPLHTIQTGVAARGEPVELNEVAILLHPQDDVAIARVPLSRGVVLRLPGELGGQVEVVQRVLSGHKVALHAVAEGQPVRRYGSVIGFATRAIQPGEHVHSHNLSVGELKQEYQYGVDVRPVEYVPEGQRRTFMGYRRPDGRVGTRNYVAIIASVNCSASTVRAIERHFGPEIMQAYPNIDGVIGLTHKSGCGMRTGSAAVEQLQRVLAGMALHPNVGAYLLVGLGCESNQLQEMIQAMRLDDAQQWKQPHFLTLQENHGVAHTIAEGVRIIEGLLPQVNAVQREEVPISELKLALQCGGSDGWSGITSNPGLGFCVDELVRQGGTAVLSETPEIYGAEHILLRRARSREVGESFVERLRWWEHYTAINDMEMNNNPSPGNKLGGLTTIYEKSLGATAKGGTTPLNAVYNYAQPITERGLVVMDTPGYDPVSVTGQVAGGCNIIVFTTGRGSMFGFKPAPSIKVSSNTALYENMSDDIDIDAGVVLDGVSLEEVGRRILDEVIAVASGRPSKSEAQDLGEEEFAPWILGATM</sequence>
<reference evidence="5" key="1">
    <citation type="submission" date="2018-12" db="EMBL/GenBank/DDBJ databases">
        <title>Tengunoibacter tsumagoiensis gen. nov., sp. nov., Dictyobacter kobayashii sp. nov., D. alpinus sp. nov., and D. joshuensis sp. nov. and description of Dictyobacteraceae fam. nov. within the order Ktedonobacterales isolated from Tengu-no-mugimeshi.</title>
        <authorList>
            <person name="Wang C.M."/>
            <person name="Zheng Y."/>
            <person name="Sakai Y."/>
            <person name="Toyoda A."/>
            <person name="Minakuchi Y."/>
            <person name="Abe K."/>
            <person name="Yokota A."/>
            <person name="Yabe S."/>
        </authorList>
    </citation>
    <scope>NUCLEOTIDE SEQUENCE [LARGE SCALE GENOMIC DNA]</scope>
    <source>
        <strain evidence="5">S-27</strain>
    </source>
</reference>
<evidence type="ECO:0000313" key="5">
    <source>
        <dbReference type="Proteomes" id="UP000287224"/>
    </source>
</evidence>
<dbReference type="OrthoDB" id="9804574at2"/>
<evidence type="ECO:0000259" key="3">
    <source>
        <dbReference type="SMART" id="SM00858"/>
    </source>
</evidence>
<dbReference type="GO" id="GO:0016829">
    <property type="term" value="F:lyase activity"/>
    <property type="evidence" value="ECO:0007669"/>
    <property type="project" value="UniProtKB-KW"/>
</dbReference>
<proteinExistence type="inferred from homology"/>
<dbReference type="EMBL" id="BIFQ01000002">
    <property type="protein sequence ID" value="GCE08795.1"/>
    <property type="molecule type" value="Genomic_DNA"/>
</dbReference>
<keyword evidence="5" id="KW-1185">Reference proteome</keyword>
<dbReference type="GO" id="GO:0019698">
    <property type="term" value="P:D-galacturonate catabolic process"/>
    <property type="evidence" value="ECO:0007669"/>
    <property type="project" value="TreeGrafter"/>
</dbReference>
<keyword evidence="2" id="KW-0456">Lyase</keyword>
<comment type="similarity">
    <text evidence="1">Belongs to the UxaA family.</text>
</comment>
<accession>A0A401ZPK0</accession>
<dbReference type="Pfam" id="PF20629">
    <property type="entry name" value="GD_AH_C"/>
    <property type="match status" value="1"/>
</dbReference>
<evidence type="ECO:0000256" key="1">
    <source>
        <dbReference type="ARBA" id="ARBA00010986"/>
    </source>
</evidence>
<dbReference type="PANTHER" id="PTHR30536">
    <property type="entry name" value="ALTRONATE/GALACTARATE DEHYDRATASE"/>
    <property type="match status" value="1"/>
</dbReference>
<dbReference type="SMART" id="SM00858">
    <property type="entry name" value="SAF"/>
    <property type="match status" value="1"/>
</dbReference>
<feature type="domain" description="SAF" evidence="3">
    <location>
        <begin position="40"/>
        <end position="114"/>
    </location>
</feature>
<dbReference type="Pfam" id="PF04295">
    <property type="entry name" value="GD_AH_second"/>
    <property type="match status" value="1"/>
</dbReference>
<evidence type="ECO:0000256" key="2">
    <source>
        <dbReference type="ARBA" id="ARBA00023239"/>
    </source>
</evidence>
<dbReference type="Gene3D" id="2.30.130.110">
    <property type="match status" value="1"/>
</dbReference>
<dbReference type="Proteomes" id="UP000287224">
    <property type="component" value="Unassembled WGS sequence"/>
</dbReference>
<gene>
    <name evidence="4" type="ORF">KDAU_61240</name>
</gene>
<dbReference type="Pfam" id="PF08666">
    <property type="entry name" value="SAF"/>
    <property type="match status" value="1"/>
</dbReference>
<dbReference type="RefSeq" id="WP_126601282.1">
    <property type="nucleotide sequence ID" value="NZ_BIFQ01000002.1"/>
</dbReference>
<dbReference type="InterPro" id="IPR007392">
    <property type="entry name" value="GD_AH_second"/>
</dbReference>
<name>A0A401ZPK0_9CHLR</name>